<dbReference type="EMBL" id="JARHUD010000002">
    <property type="protein sequence ID" value="MDF2095140.1"/>
    <property type="molecule type" value="Genomic_DNA"/>
</dbReference>
<protein>
    <submittedName>
        <fullName evidence="1">Uncharacterized protein</fullName>
    </submittedName>
</protein>
<evidence type="ECO:0000313" key="1">
    <source>
        <dbReference type="EMBL" id="MDF2095140.1"/>
    </source>
</evidence>
<gene>
    <name evidence="1" type="ORF">P2G67_04035</name>
</gene>
<organism evidence="1 2">
    <name type="scientific">Aquibaculum arenosum</name>
    <dbReference type="NCBI Taxonomy" id="3032591"/>
    <lineage>
        <taxon>Bacteria</taxon>
        <taxon>Pseudomonadati</taxon>
        <taxon>Pseudomonadota</taxon>
        <taxon>Alphaproteobacteria</taxon>
        <taxon>Rhodospirillales</taxon>
        <taxon>Rhodovibrionaceae</taxon>
        <taxon>Aquibaculum</taxon>
    </lineage>
</organism>
<name>A0ABT5YK24_9PROT</name>
<accession>A0ABT5YK24</accession>
<dbReference type="Proteomes" id="UP001215503">
    <property type="component" value="Unassembled WGS sequence"/>
</dbReference>
<proteinExistence type="predicted"/>
<dbReference type="RefSeq" id="WP_275820279.1">
    <property type="nucleotide sequence ID" value="NZ_JARHUD010000002.1"/>
</dbReference>
<comment type="caution">
    <text evidence="1">The sequence shown here is derived from an EMBL/GenBank/DDBJ whole genome shotgun (WGS) entry which is preliminary data.</text>
</comment>
<evidence type="ECO:0000313" key="2">
    <source>
        <dbReference type="Proteomes" id="UP001215503"/>
    </source>
</evidence>
<sequence>MSLISFDMDDEQPQTRHAEVRRREALLQAAVARVEAAVGEADPSLEAETDWYVAVLLDGMLRRAIVVEYREWVGHCEDLLRDQLTRLGRDPELWSAQRRAVRGAELVALVRRVLLEELDADLPDSVWDGLEELSTVAETIDDATLAARRSLRDRYPDYFSPMDPFGDGDEGGRLTITEEHAARAFAAVAAFWAPSRGLPYRLPRHRI</sequence>
<keyword evidence="2" id="KW-1185">Reference proteome</keyword>
<reference evidence="1 2" key="1">
    <citation type="submission" date="2023-03" db="EMBL/GenBank/DDBJ databases">
        <title>Fodinicurvata sp. CAU 1616 isolated from sea sendiment.</title>
        <authorList>
            <person name="Kim W."/>
        </authorList>
    </citation>
    <scope>NUCLEOTIDE SEQUENCE [LARGE SCALE GENOMIC DNA]</scope>
    <source>
        <strain evidence="1 2">CAU 1616</strain>
    </source>
</reference>